<evidence type="ECO:0000313" key="1">
    <source>
        <dbReference type="EMBL" id="TCS38481.1"/>
    </source>
</evidence>
<dbReference type="RefSeq" id="WP_207907206.1">
    <property type="nucleotide sequence ID" value="NZ_SLZQ01000002.1"/>
</dbReference>
<comment type="caution">
    <text evidence="1">The sequence shown here is derived from an EMBL/GenBank/DDBJ whole genome shotgun (WGS) entry which is preliminary data.</text>
</comment>
<gene>
    <name evidence="1" type="ORF">EDC30_102220</name>
</gene>
<accession>A0A4R3I1A5</accession>
<sequence>MKNFPVKAAPDLKVPYEGNPRKYITDGEPVLVPDVHYYRKAVAEGDLIEVTAKEWAEYDAARTKAEAEAVAAAEEQAKAIAAAAVKAAKASGKATS</sequence>
<reference evidence="1 2" key="1">
    <citation type="submission" date="2019-03" db="EMBL/GenBank/DDBJ databases">
        <title>Genomic Encyclopedia of Type Strains, Phase IV (KMG-IV): sequencing the most valuable type-strain genomes for metagenomic binning, comparative biology and taxonomic classification.</title>
        <authorList>
            <person name="Goeker M."/>
        </authorList>
    </citation>
    <scope>NUCLEOTIDE SEQUENCE [LARGE SCALE GENOMIC DNA]</scope>
    <source>
        <strain evidence="1 2">DSM 7445</strain>
    </source>
</reference>
<protein>
    <recommendedName>
        <fullName evidence="3">DUF2635 domain-containing protein</fullName>
    </recommendedName>
</protein>
<proteinExistence type="predicted"/>
<dbReference type="AlphaFoldDB" id="A0A4R3I1A5"/>
<keyword evidence="2" id="KW-1185">Reference proteome</keyword>
<evidence type="ECO:0000313" key="2">
    <source>
        <dbReference type="Proteomes" id="UP000295382"/>
    </source>
</evidence>
<organism evidence="1 2">
    <name type="scientific">Paucimonas lemoignei</name>
    <name type="common">Pseudomonas lemoignei</name>
    <dbReference type="NCBI Taxonomy" id="29443"/>
    <lineage>
        <taxon>Bacteria</taxon>
        <taxon>Pseudomonadati</taxon>
        <taxon>Pseudomonadota</taxon>
        <taxon>Betaproteobacteria</taxon>
        <taxon>Burkholderiales</taxon>
        <taxon>Burkholderiaceae</taxon>
        <taxon>Paucimonas</taxon>
    </lineage>
</organism>
<dbReference type="Proteomes" id="UP000295382">
    <property type="component" value="Unassembled WGS sequence"/>
</dbReference>
<name>A0A4R3I1A5_PAULE</name>
<dbReference type="EMBL" id="SLZQ01000002">
    <property type="protein sequence ID" value="TCS38481.1"/>
    <property type="molecule type" value="Genomic_DNA"/>
</dbReference>
<evidence type="ECO:0008006" key="3">
    <source>
        <dbReference type="Google" id="ProtNLM"/>
    </source>
</evidence>